<dbReference type="GO" id="GO:0016757">
    <property type="term" value="F:glycosyltransferase activity"/>
    <property type="evidence" value="ECO:0007669"/>
    <property type="project" value="InterPro"/>
</dbReference>
<evidence type="ECO:0000313" key="3">
    <source>
        <dbReference type="Proteomes" id="UP000451233"/>
    </source>
</evidence>
<dbReference type="AlphaFoldDB" id="A0A7K1Y2U4"/>
<comment type="caution">
    <text evidence="2">The sequence shown here is derived from an EMBL/GenBank/DDBJ whole genome shotgun (WGS) entry which is preliminary data.</text>
</comment>
<name>A0A7K1Y2U4_9SPHI</name>
<keyword evidence="3" id="KW-1185">Reference proteome</keyword>
<protein>
    <submittedName>
        <fullName evidence="2">Glycosyltransferase</fullName>
    </submittedName>
</protein>
<dbReference type="InterPro" id="IPR050194">
    <property type="entry name" value="Glycosyltransferase_grp1"/>
</dbReference>
<dbReference type="CDD" id="cd03801">
    <property type="entry name" value="GT4_PimA-like"/>
    <property type="match status" value="1"/>
</dbReference>
<dbReference type="SUPFAM" id="SSF53756">
    <property type="entry name" value="UDP-Glycosyltransferase/glycogen phosphorylase"/>
    <property type="match status" value="1"/>
</dbReference>
<reference evidence="2 3" key="1">
    <citation type="submission" date="2019-11" db="EMBL/GenBank/DDBJ databases">
        <title>Pedobacter sp. HMF7056 Genome sequencing and assembly.</title>
        <authorList>
            <person name="Kang H."/>
            <person name="Kim H."/>
            <person name="Joh K."/>
        </authorList>
    </citation>
    <scope>NUCLEOTIDE SEQUENCE [LARGE SCALE GENOMIC DNA]</scope>
    <source>
        <strain evidence="2 3">HMF7056</strain>
    </source>
</reference>
<dbReference type="InterPro" id="IPR001296">
    <property type="entry name" value="Glyco_trans_1"/>
</dbReference>
<dbReference type="Gene3D" id="3.40.50.2000">
    <property type="entry name" value="Glycogen Phosphorylase B"/>
    <property type="match status" value="2"/>
</dbReference>
<dbReference type="RefSeq" id="WP_160908417.1">
    <property type="nucleotide sequence ID" value="NZ_WVHS01000005.1"/>
</dbReference>
<evidence type="ECO:0000313" key="2">
    <source>
        <dbReference type="EMBL" id="MXV17408.1"/>
    </source>
</evidence>
<dbReference type="PANTHER" id="PTHR45947">
    <property type="entry name" value="SULFOQUINOVOSYL TRANSFERASE SQD2"/>
    <property type="match status" value="1"/>
</dbReference>
<dbReference type="Proteomes" id="UP000451233">
    <property type="component" value="Unassembled WGS sequence"/>
</dbReference>
<evidence type="ECO:0000259" key="1">
    <source>
        <dbReference type="Pfam" id="PF00534"/>
    </source>
</evidence>
<keyword evidence="2" id="KW-0808">Transferase</keyword>
<organism evidence="2 3">
    <name type="scientific">Hufsiella ginkgonis</name>
    <dbReference type="NCBI Taxonomy" id="2695274"/>
    <lineage>
        <taxon>Bacteria</taxon>
        <taxon>Pseudomonadati</taxon>
        <taxon>Bacteroidota</taxon>
        <taxon>Sphingobacteriia</taxon>
        <taxon>Sphingobacteriales</taxon>
        <taxon>Sphingobacteriaceae</taxon>
        <taxon>Hufsiella</taxon>
    </lineage>
</organism>
<accession>A0A7K1Y2U4</accession>
<dbReference type="Pfam" id="PF00534">
    <property type="entry name" value="Glycos_transf_1"/>
    <property type="match status" value="1"/>
</dbReference>
<proteinExistence type="predicted"/>
<sequence>MRVVLLNNDFRVYWKGRLGYFHQFLTSKGIDLHAIELFGKGSPYQFDTYNNKESWWTCLFPENSSDELSKKNIERTLFGALDNADPDVIIAPSIVFFAGALGLRWAKKNKKKFIMFDDAKPSHLKRNMIVQWVKDMITSAVDGLWLPSKDYDAEYSSLYKHDIYFFHGYNCVDNDLFKNLGVNSLDHKRVICVARIVPIKNLRNLLRAWKQVEQSDQQYELNIVGDGPQLGSLQQLAQKLKLKRVVFTGAVDNHNLPGYFHRSDAFILPSLSESWGLVVNEAMAAGLPVLLSSRINAGKYLLHEDINGFGFDPTATREISAAILKYIRLKADKKREMADNSLSIINTMSYQHMGNELVKALHNIAVKRYKKPGFLSSILVNLWRGRYNTAFWDKL</sequence>
<dbReference type="EMBL" id="WVHS01000005">
    <property type="protein sequence ID" value="MXV17408.1"/>
    <property type="molecule type" value="Genomic_DNA"/>
</dbReference>
<dbReference type="PANTHER" id="PTHR45947:SF3">
    <property type="entry name" value="SULFOQUINOVOSYL TRANSFERASE SQD2"/>
    <property type="match status" value="1"/>
</dbReference>
<gene>
    <name evidence="2" type="ORF">GS398_19070</name>
</gene>
<feature type="domain" description="Glycosyl transferase family 1" evidence="1">
    <location>
        <begin position="186"/>
        <end position="338"/>
    </location>
</feature>